<dbReference type="Pfam" id="PF08708">
    <property type="entry name" value="PriCT_1"/>
    <property type="match status" value="1"/>
</dbReference>
<keyword evidence="3" id="KW-1185">Reference proteome</keyword>
<evidence type="ECO:0000313" key="2">
    <source>
        <dbReference type="EMBL" id="MFN2102951.1"/>
    </source>
</evidence>
<protein>
    <submittedName>
        <fullName evidence="2">Primase C-terminal domain-containing protein</fullName>
    </submittedName>
</protein>
<dbReference type="SUPFAM" id="SSF56672">
    <property type="entry name" value="DNA/RNA polymerases"/>
    <property type="match status" value="1"/>
</dbReference>
<dbReference type="Gene3D" id="3.90.1600.10">
    <property type="entry name" value="Palm domain of DNA polymerase"/>
    <property type="match status" value="1"/>
</dbReference>
<dbReference type="SUPFAM" id="SSF56747">
    <property type="entry name" value="Prim-pol domain"/>
    <property type="match status" value="1"/>
</dbReference>
<dbReference type="EMBL" id="JBDLBQ010000007">
    <property type="protein sequence ID" value="MFN2102951.1"/>
    <property type="molecule type" value="Genomic_DNA"/>
</dbReference>
<gene>
    <name evidence="2" type="ORF">ABDJ34_08550</name>
</gene>
<dbReference type="RefSeq" id="WP_412702086.1">
    <property type="nucleotide sequence ID" value="NZ_JBDLBQ010000007.1"/>
</dbReference>
<accession>A0ABW9KE28</accession>
<evidence type="ECO:0000259" key="1">
    <source>
        <dbReference type="Pfam" id="PF08708"/>
    </source>
</evidence>
<dbReference type="Proteomes" id="UP001634413">
    <property type="component" value="Unassembled WGS sequence"/>
</dbReference>
<proteinExistence type="predicted"/>
<sequence length="713" mass="83623">MESWWNVEIDSKKFTKDFPKEIKAFFEIAQKTTEKQYIKYNLKDSGYVENFYVYLKSGGIHAATNNSIYNSNDSYSIINIDIDSQYPSLICNYDLFPDSFSDESRKIFKGLLKEKNENGNKSLKPLINNFYGSILQKSSKYYDLEKGRAICYLGEDIMFRYLLMLIKFKGVILINVNTDGVIFLVNKDIKDKVLDFTDKYFNQLGLQYSTKYFTKFFQKNINNYLAQGEEIKIKGDILKYGMDLSKAKIYEDCDVVKKAVINHLINNESIENYINECSDLKEFLIYRNIGESFDEVVQSIGNVSISHDFSIRILASKDKKYNNIYKIKGNTNVLVNSLPPNPRVAINLTDDYNDLDKDYYISLAKKIAREYVKGENLMQLKFIPLCKDSKIPIKGFDYKKPLSYDQVLEYSDYGLIIPDDLVLVDVDNIEQGEKLVKLLKDLKVPTTIMRTPNGYHFYFKKGKYDFTNVVKQVTPIGIIVDIKAGGKDCYAKIYGENENRYFLNGGSIEDMFSNLVELPNYLYPMARNKYDIYNIEQGQRNNTLFKYISELFYENFTVQNVIDTIRLLNIYILNNPLPVNEVETMIEKDKLDERYNEYHEKFSTRKIKGSNHIQDYQKNKMEKFENNLEKYCEIAKELYKLYEVISVNEPFDHKVVMENGKTEKQKVDSKAVMYFYRSYLFKHYPSLSIKDKEEIFEILDILCYNRAKSYGFI</sequence>
<reference evidence="2 3" key="1">
    <citation type="journal article" date="2024" name="Anaerobe">
        <title>The identification of Finegoldia dalianensis sp. nov., isolated from the pus of a patient with skin abscess and genomic analysis of the strains belonging to Finegoldia genus.</title>
        <authorList>
            <person name="Li Y."/>
            <person name="Wang Y."/>
            <person name="Xiao D."/>
            <person name="Wang J."/>
            <person name="Jin D."/>
        </authorList>
    </citation>
    <scope>NUCLEOTIDE SEQUENCE [LARGE SCALE GENOMIC DNA]</scope>
    <source>
        <strain evidence="2 3">LY240594</strain>
    </source>
</reference>
<name>A0ABW9KE28_9FIRM</name>
<comment type="caution">
    <text evidence="2">The sequence shown here is derived from an EMBL/GenBank/DDBJ whole genome shotgun (WGS) entry which is preliminary data.</text>
</comment>
<dbReference type="InterPro" id="IPR014820">
    <property type="entry name" value="PriCT_1"/>
</dbReference>
<dbReference type="InterPro" id="IPR043502">
    <property type="entry name" value="DNA/RNA_pol_sf"/>
</dbReference>
<feature type="domain" description="Primase C-terminal 1" evidence="1">
    <location>
        <begin position="533"/>
        <end position="585"/>
    </location>
</feature>
<organism evidence="2 3">
    <name type="scientific">Finegoldia dalianensis</name>
    <dbReference type="NCBI Taxonomy" id="3145239"/>
    <lineage>
        <taxon>Bacteria</taxon>
        <taxon>Bacillati</taxon>
        <taxon>Bacillota</taxon>
        <taxon>Tissierellia</taxon>
        <taxon>Tissierellales</taxon>
        <taxon>Peptoniphilaceae</taxon>
        <taxon>Finegoldia</taxon>
    </lineage>
</organism>
<dbReference type="InterPro" id="IPR023211">
    <property type="entry name" value="DNA_pol_palm_dom_sf"/>
</dbReference>
<evidence type="ECO:0000313" key="3">
    <source>
        <dbReference type="Proteomes" id="UP001634413"/>
    </source>
</evidence>